<sequence>MLLWLHQALTCLEIESTLCQQFNELARPNVIDGFLASPTNRVLLMANSALQYEIILPPHSHLIVPEAMVFDVKCYVFENLKTRGFDTLDKTILIIEGTIEELIATEPYLAHQYHNFDENGRLVGPLFRDIKSGFSCSEFTGFCRWSGRAWLDGMVEQIFV</sequence>
<comment type="caution">
    <text evidence="2">The sequence shown here is derived from an EMBL/GenBank/DDBJ whole genome shotgun (WGS) entry which is preliminary data.</text>
</comment>
<name>A0A392PD52_9FABA</name>
<feature type="chain" id="PRO_5017399915" evidence="1">
    <location>
        <begin position="20"/>
        <end position="160"/>
    </location>
</feature>
<organism evidence="2 3">
    <name type="scientific">Trifolium medium</name>
    <dbReference type="NCBI Taxonomy" id="97028"/>
    <lineage>
        <taxon>Eukaryota</taxon>
        <taxon>Viridiplantae</taxon>
        <taxon>Streptophyta</taxon>
        <taxon>Embryophyta</taxon>
        <taxon>Tracheophyta</taxon>
        <taxon>Spermatophyta</taxon>
        <taxon>Magnoliopsida</taxon>
        <taxon>eudicotyledons</taxon>
        <taxon>Gunneridae</taxon>
        <taxon>Pentapetalae</taxon>
        <taxon>rosids</taxon>
        <taxon>fabids</taxon>
        <taxon>Fabales</taxon>
        <taxon>Fabaceae</taxon>
        <taxon>Papilionoideae</taxon>
        <taxon>50 kb inversion clade</taxon>
        <taxon>NPAAA clade</taxon>
        <taxon>Hologalegina</taxon>
        <taxon>IRL clade</taxon>
        <taxon>Trifolieae</taxon>
        <taxon>Trifolium</taxon>
    </lineage>
</organism>
<dbReference type="AlphaFoldDB" id="A0A392PD52"/>
<keyword evidence="3" id="KW-1185">Reference proteome</keyword>
<gene>
    <name evidence="2" type="ORF">A2U01_0030793</name>
</gene>
<evidence type="ECO:0000313" key="2">
    <source>
        <dbReference type="EMBL" id="MCI09704.1"/>
    </source>
</evidence>
<evidence type="ECO:0000313" key="3">
    <source>
        <dbReference type="Proteomes" id="UP000265520"/>
    </source>
</evidence>
<evidence type="ECO:0000256" key="1">
    <source>
        <dbReference type="SAM" id="SignalP"/>
    </source>
</evidence>
<accession>A0A392PD52</accession>
<protein>
    <submittedName>
        <fullName evidence="2">Uncharacterized protein</fullName>
    </submittedName>
</protein>
<reference evidence="2 3" key="1">
    <citation type="journal article" date="2018" name="Front. Plant Sci.">
        <title>Red Clover (Trifolium pratense) and Zigzag Clover (T. medium) - A Picture of Genomic Similarities and Differences.</title>
        <authorList>
            <person name="Dluhosova J."/>
            <person name="Istvanek J."/>
            <person name="Nedelnik J."/>
            <person name="Repkova J."/>
        </authorList>
    </citation>
    <scope>NUCLEOTIDE SEQUENCE [LARGE SCALE GENOMIC DNA]</scope>
    <source>
        <strain evidence="3">cv. 10/8</strain>
        <tissue evidence="2">Leaf</tissue>
    </source>
</reference>
<feature type="signal peptide" evidence="1">
    <location>
        <begin position="1"/>
        <end position="19"/>
    </location>
</feature>
<dbReference type="EMBL" id="LXQA010073599">
    <property type="protein sequence ID" value="MCI09704.1"/>
    <property type="molecule type" value="Genomic_DNA"/>
</dbReference>
<dbReference type="Proteomes" id="UP000265520">
    <property type="component" value="Unassembled WGS sequence"/>
</dbReference>
<proteinExistence type="predicted"/>
<keyword evidence="1" id="KW-0732">Signal</keyword>